<dbReference type="InterPro" id="IPR044946">
    <property type="entry name" value="Restrct_endonuc_typeI_TRD_sf"/>
</dbReference>
<dbReference type="OrthoDB" id="1002506at2"/>
<dbReference type="Pfam" id="PF01420">
    <property type="entry name" value="Methylase_S"/>
    <property type="match status" value="1"/>
</dbReference>
<keyword evidence="6" id="KW-1185">Reference proteome</keyword>
<dbReference type="STRING" id="1150368.SAMN02927921_04130"/>
<comment type="similarity">
    <text evidence="1">Belongs to the type-I restriction system S methylase family.</text>
</comment>
<dbReference type="GO" id="GO:0009307">
    <property type="term" value="P:DNA restriction-modification system"/>
    <property type="evidence" value="ECO:0007669"/>
    <property type="project" value="UniProtKB-KW"/>
</dbReference>
<reference evidence="5 6" key="1">
    <citation type="submission" date="2016-11" db="EMBL/GenBank/DDBJ databases">
        <authorList>
            <person name="Jaros S."/>
            <person name="Januszkiewicz K."/>
            <person name="Wedrychowicz H."/>
        </authorList>
    </citation>
    <scope>NUCLEOTIDE SEQUENCE [LARGE SCALE GENOMIC DNA]</scope>
    <source>
        <strain evidence="5 6">CGMCC 1.12145</strain>
    </source>
</reference>
<dbReference type="PANTHER" id="PTHR30408">
    <property type="entry name" value="TYPE-1 RESTRICTION ENZYME ECOKI SPECIFICITY PROTEIN"/>
    <property type="match status" value="1"/>
</dbReference>
<feature type="domain" description="Type I restriction modification DNA specificity" evidence="4">
    <location>
        <begin position="47"/>
        <end position="152"/>
    </location>
</feature>
<protein>
    <submittedName>
        <fullName evidence="5">Type I restriction modification DNA specificity domain-containing protein</fullName>
    </submittedName>
</protein>
<dbReference type="PANTHER" id="PTHR30408:SF12">
    <property type="entry name" value="TYPE I RESTRICTION ENZYME MJAVIII SPECIFICITY SUBUNIT"/>
    <property type="match status" value="1"/>
</dbReference>
<evidence type="ECO:0000256" key="3">
    <source>
        <dbReference type="ARBA" id="ARBA00023125"/>
    </source>
</evidence>
<evidence type="ECO:0000313" key="5">
    <source>
        <dbReference type="EMBL" id="SFW76543.1"/>
    </source>
</evidence>
<evidence type="ECO:0000259" key="4">
    <source>
        <dbReference type="Pfam" id="PF01420"/>
    </source>
</evidence>
<name>A0A1K1RXM7_9FLAO</name>
<keyword evidence="2" id="KW-0680">Restriction system</keyword>
<dbReference type="RefSeq" id="WP_072319351.1">
    <property type="nucleotide sequence ID" value="NZ_FPJE01000039.1"/>
</dbReference>
<evidence type="ECO:0000256" key="2">
    <source>
        <dbReference type="ARBA" id="ARBA00022747"/>
    </source>
</evidence>
<accession>A0A1K1RXM7</accession>
<keyword evidence="3" id="KW-0238">DNA-binding</keyword>
<dbReference type="InterPro" id="IPR052021">
    <property type="entry name" value="Type-I_RS_S_subunit"/>
</dbReference>
<dbReference type="AlphaFoldDB" id="A0A1K1RXM7"/>
<dbReference type="Gene3D" id="3.90.220.20">
    <property type="entry name" value="DNA methylase specificity domains"/>
    <property type="match status" value="1"/>
</dbReference>
<dbReference type="GO" id="GO:0003677">
    <property type="term" value="F:DNA binding"/>
    <property type="evidence" value="ECO:0007669"/>
    <property type="project" value="UniProtKB-KW"/>
</dbReference>
<proteinExistence type="inferred from homology"/>
<dbReference type="Proteomes" id="UP000182248">
    <property type="component" value="Unassembled WGS sequence"/>
</dbReference>
<dbReference type="EMBL" id="FPJE01000039">
    <property type="protein sequence ID" value="SFW76543.1"/>
    <property type="molecule type" value="Genomic_DNA"/>
</dbReference>
<evidence type="ECO:0000313" key="6">
    <source>
        <dbReference type="Proteomes" id="UP000182248"/>
    </source>
</evidence>
<evidence type="ECO:0000256" key="1">
    <source>
        <dbReference type="ARBA" id="ARBA00010923"/>
    </source>
</evidence>
<dbReference type="InterPro" id="IPR000055">
    <property type="entry name" value="Restrct_endonuc_typeI_TRD"/>
</dbReference>
<dbReference type="SUPFAM" id="SSF116734">
    <property type="entry name" value="DNA methylase specificity domain"/>
    <property type="match status" value="1"/>
</dbReference>
<gene>
    <name evidence="5" type="ORF">SAMN02927921_04130</name>
</gene>
<organism evidence="5 6">
    <name type="scientific">Sinomicrobium oceani</name>
    <dbReference type="NCBI Taxonomy" id="1150368"/>
    <lineage>
        <taxon>Bacteria</taxon>
        <taxon>Pseudomonadati</taxon>
        <taxon>Bacteroidota</taxon>
        <taxon>Flavobacteriia</taxon>
        <taxon>Flavobacteriales</taxon>
        <taxon>Flavobacteriaceae</taxon>
        <taxon>Sinomicrobium</taxon>
    </lineage>
</organism>
<sequence>MKLLECVNINSGINQTKHPEGEAYLLQSSDFDNSGTLLANVKPSILHRDRLQKHYLNKGDVLVMARGHNGFKAFVFDGGKTPAVASAVFLVLRIKHADVHPAYLAWYINLGSTQELLISTSRGSALPAINKSILGELEITIPPLSVQQNIVALYKLKKEESNILKKLDELKTKALEVKLKGLINII</sequence>